<dbReference type="Gene3D" id="3.40.50.2000">
    <property type="entry name" value="Glycogen Phosphorylase B"/>
    <property type="match status" value="2"/>
</dbReference>
<dbReference type="SUPFAM" id="SSF53756">
    <property type="entry name" value="UDP-Glycosyltransferase/glycogen phosphorylase"/>
    <property type="match status" value="1"/>
</dbReference>
<dbReference type="PANTHER" id="PTHR46401:SF2">
    <property type="entry name" value="GLYCOSYLTRANSFERASE WBBK-RELATED"/>
    <property type="match status" value="1"/>
</dbReference>
<name>A0A401UG94_9CLOT</name>
<keyword evidence="1 3" id="KW-0808">Transferase</keyword>
<dbReference type="Proteomes" id="UP000287872">
    <property type="component" value="Unassembled WGS sequence"/>
</dbReference>
<dbReference type="EMBL" id="BHYK01000001">
    <property type="protein sequence ID" value="GCD08502.1"/>
    <property type="molecule type" value="Genomic_DNA"/>
</dbReference>
<organism evidence="3 4">
    <name type="scientific">Clostridium tagluense</name>
    <dbReference type="NCBI Taxonomy" id="360422"/>
    <lineage>
        <taxon>Bacteria</taxon>
        <taxon>Bacillati</taxon>
        <taxon>Bacillota</taxon>
        <taxon>Clostridia</taxon>
        <taxon>Eubacteriales</taxon>
        <taxon>Clostridiaceae</taxon>
        <taxon>Clostridium</taxon>
    </lineage>
</organism>
<sequence length="377" mass="42691">MRIGIDARGINFYSGTGIGTYTENVLKNLINIDSINNYNIYWSGNNYESIKKENCKIIMTSKKHQRFFEDQYFPANLSKEKIDIYHMPQNGIGFSEEIYCKKIITIHDLIPYLMPETVGKGYLLKFLKEMPLIIGGSDGIITVSEFSKRDILKFFPIDENKIFVTPLAADKKYTPLDKVFCRNFLKDMYNLADPFILYLGGFSERKNVASILSAFSKIYKDLNKNYNLVIVGGYKDSSQRLLKLTNELKIDSHVIFTGFVPEEHLPIFYNSCDAFVYPSFYEGFGLPPLEAMNCGAPVIASNLTSIPEVVGDGGILINPYSISEISSAMGNLLSNDKLREELSYKAIKRASEFSWENTAINTLKAYESVYNANSPSQ</sequence>
<protein>
    <submittedName>
        <fullName evidence="3">Mannosyltransferase</fullName>
    </submittedName>
</protein>
<evidence type="ECO:0000256" key="1">
    <source>
        <dbReference type="ARBA" id="ARBA00022679"/>
    </source>
</evidence>
<keyword evidence="4" id="KW-1185">Reference proteome</keyword>
<dbReference type="Pfam" id="PF00534">
    <property type="entry name" value="Glycos_transf_1"/>
    <property type="match status" value="1"/>
</dbReference>
<gene>
    <name evidence="3" type="ORF">Ctaglu_01250</name>
</gene>
<keyword evidence="3" id="KW-0328">Glycosyltransferase</keyword>
<dbReference type="OrthoDB" id="9797829at2"/>
<evidence type="ECO:0000259" key="2">
    <source>
        <dbReference type="Pfam" id="PF00534"/>
    </source>
</evidence>
<dbReference type="AlphaFoldDB" id="A0A401UG94"/>
<dbReference type="InterPro" id="IPR001296">
    <property type="entry name" value="Glyco_trans_1"/>
</dbReference>
<proteinExistence type="predicted"/>
<dbReference type="PANTHER" id="PTHR46401">
    <property type="entry name" value="GLYCOSYLTRANSFERASE WBBK-RELATED"/>
    <property type="match status" value="1"/>
</dbReference>
<evidence type="ECO:0000313" key="4">
    <source>
        <dbReference type="Proteomes" id="UP000287872"/>
    </source>
</evidence>
<dbReference type="FunFam" id="3.40.50.2000:FF:000119">
    <property type="entry name" value="Glycosyl transferase group 1"/>
    <property type="match status" value="1"/>
</dbReference>
<dbReference type="RefSeq" id="WP_124997031.1">
    <property type="nucleotide sequence ID" value="NZ_BHYK01000001.1"/>
</dbReference>
<comment type="caution">
    <text evidence="3">The sequence shown here is derived from an EMBL/GenBank/DDBJ whole genome shotgun (WGS) entry which is preliminary data.</text>
</comment>
<feature type="domain" description="Glycosyl transferase family 1" evidence="2">
    <location>
        <begin position="193"/>
        <end position="349"/>
    </location>
</feature>
<dbReference type="CDD" id="cd03809">
    <property type="entry name" value="GT4_MtfB-like"/>
    <property type="match status" value="1"/>
</dbReference>
<evidence type="ECO:0000313" key="3">
    <source>
        <dbReference type="EMBL" id="GCD08502.1"/>
    </source>
</evidence>
<dbReference type="GO" id="GO:0016757">
    <property type="term" value="F:glycosyltransferase activity"/>
    <property type="evidence" value="ECO:0007669"/>
    <property type="project" value="UniProtKB-KW"/>
</dbReference>
<reference evidence="3 4" key="1">
    <citation type="submission" date="2018-11" db="EMBL/GenBank/DDBJ databases">
        <title>Genome sequencing and assembly of Clostridium tagluense strain A121.</title>
        <authorList>
            <person name="Murakami T."/>
            <person name="Segawa T."/>
            <person name="Shcherbakova V.A."/>
            <person name="Mori H."/>
            <person name="Yoshimura Y."/>
        </authorList>
    </citation>
    <scope>NUCLEOTIDE SEQUENCE [LARGE SCALE GENOMIC DNA]</scope>
    <source>
        <strain evidence="3 4">A121</strain>
    </source>
</reference>
<accession>A0A401UG94</accession>
<dbReference type="GO" id="GO:0009103">
    <property type="term" value="P:lipopolysaccharide biosynthetic process"/>
    <property type="evidence" value="ECO:0007669"/>
    <property type="project" value="TreeGrafter"/>
</dbReference>